<dbReference type="InterPro" id="IPR029068">
    <property type="entry name" value="Glyas_Bleomycin-R_OHBP_Dase"/>
</dbReference>
<dbReference type="RefSeq" id="WP_131755393.1">
    <property type="nucleotide sequence ID" value="NZ_CAACUY010000005.1"/>
</dbReference>
<dbReference type="InterPro" id="IPR037523">
    <property type="entry name" value="VOC_core"/>
</dbReference>
<reference evidence="3" key="1">
    <citation type="journal article" date="2019" name="Int. J. Syst. Evol. Microbiol.">
        <title>The Global Catalogue of Microorganisms (GCM) 10K type strain sequencing project: providing services to taxonomists for standard genome sequencing and annotation.</title>
        <authorList>
            <consortium name="The Broad Institute Genomics Platform"/>
            <consortium name="The Broad Institute Genome Sequencing Center for Infectious Disease"/>
            <person name="Wu L."/>
            <person name="Ma J."/>
        </authorList>
    </citation>
    <scope>NUCLEOTIDE SEQUENCE [LARGE SCALE GENOMIC DNA]</scope>
    <source>
        <strain evidence="3">JCM 9371</strain>
    </source>
</reference>
<feature type="domain" description="VOC" evidence="1">
    <location>
        <begin position="4"/>
        <end position="126"/>
    </location>
</feature>
<comment type="caution">
    <text evidence="2">The sequence shown here is derived from an EMBL/GenBank/DDBJ whole genome shotgun (WGS) entry which is preliminary data.</text>
</comment>
<dbReference type="PROSITE" id="PS51819">
    <property type="entry name" value="VOC"/>
    <property type="match status" value="1"/>
</dbReference>
<keyword evidence="3" id="KW-1185">Reference proteome</keyword>
<dbReference type="InterPro" id="IPR004360">
    <property type="entry name" value="Glyas_Fos-R_dOase_dom"/>
</dbReference>
<proteinExistence type="predicted"/>
<dbReference type="Proteomes" id="UP001597063">
    <property type="component" value="Unassembled WGS sequence"/>
</dbReference>
<evidence type="ECO:0000313" key="3">
    <source>
        <dbReference type="Proteomes" id="UP001597063"/>
    </source>
</evidence>
<dbReference type="Pfam" id="PF00903">
    <property type="entry name" value="Glyoxalase"/>
    <property type="match status" value="1"/>
</dbReference>
<gene>
    <name evidence="2" type="ORF">ACFQZM_36940</name>
</gene>
<sequence>MLRGPATTNFWTDDLDAAKRWYTELLGIAPYFERPGPDGAPAYCEFRVGDHEHELGLVHRRFAPDGEASGVGGAILYWHVDDLDGTLAKLLSMGAKEHQPRIARGDRFVTASVVDPFGNILGIMTNPHYLATLSVSR</sequence>
<dbReference type="SUPFAM" id="SSF54593">
    <property type="entry name" value="Glyoxalase/Bleomycin resistance protein/Dihydroxybiphenyl dioxygenase"/>
    <property type="match status" value="1"/>
</dbReference>
<dbReference type="EMBL" id="JBHTGP010000018">
    <property type="protein sequence ID" value="MFD0690126.1"/>
    <property type="molecule type" value="Genomic_DNA"/>
</dbReference>
<evidence type="ECO:0000259" key="1">
    <source>
        <dbReference type="PROSITE" id="PS51819"/>
    </source>
</evidence>
<protein>
    <submittedName>
        <fullName evidence="2">VOC family protein</fullName>
    </submittedName>
</protein>
<organism evidence="2 3">
    <name type="scientific">Actinomadura fibrosa</name>
    <dbReference type="NCBI Taxonomy" id="111802"/>
    <lineage>
        <taxon>Bacteria</taxon>
        <taxon>Bacillati</taxon>
        <taxon>Actinomycetota</taxon>
        <taxon>Actinomycetes</taxon>
        <taxon>Streptosporangiales</taxon>
        <taxon>Thermomonosporaceae</taxon>
        <taxon>Actinomadura</taxon>
    </lineage>
</organism>
<accession>A0ABW2XUH6</accession>
<name>A0ABW2XUH6_9ACTN</name>
<evidence type="ECO:0000313" key="2">
    <source>
        <dbReference type="EMBL" id="MFD0690126.1"/>
    </source>
</evidence>
<dbReference type="Gene3D" id="3.10.180.10">
    <property type="entry name" value="2,3-Dihydroxybiphenyl 1,2-Dioxygenase, domain 1"/>
    <property type="match status" value="1"/>
</dbReference>